<evidence type="ECO:0000313" key="2">
    <source>
        <dbReference type="EMBL" id="UUF05557.1"/>
    </source>
</evidence>
<dbReference type="InterPro" id="IPR018490">
    <property type="entry name" value="cNMP-bd_dom_sf"/>
</dbReference>
<dbReference type="SUPFAM" id="SSF46785">
    <property type="entry name" value="Winged helix' DNA-binding domain"/>
    <property type="match status" value="1"/>
</dbReference>
<dbReference type="Proteomes" id="UP001058016">
    <property type="component" value="Chromosome"/>
</dbReference>
<dbReference type="AlphaFoldDB" id="A0A9Q9CS86"/>
<reference evidence="3 4" key="1">
    <citation type="submission" date="2021-03" db="EMBL/GenBank/DDBJ databases">
        <title>Comparative Genomics and Metabolomics in the genus Turicibacter.</title>
        <authorList>
            <person name="Maki J."/>
            <person name="Looft T."/>
        </authorList>
    </citation>
    <scope>NUCLEOTIDE SEQUENCE</scope>
    <source>
        <strain evidence="3">ISU324</strain>
        <strain evidence="2 4">MMM721</strain>
    </source>
</reference>
<evidence type="ECO:0000313" key="3">
    <source>
        <dbReference type="EMBL" id="UUF08992.1"/>
    </source>
</evidence>
<dbReference type="InterPro" id="IPR000595">
    <property type="entry name" value="cNMP-bd_dom"/>
</dbReference>
<evidence type="ECO:0000313" key="5">
    <source>
        <dbReference type="Proteomes" id="UP001058072"/>
    </source>
</evidence>
<accession>A0A9Q9CS86</accession>
<keyword evidence="4" id="KW-1185">Reference proteome</keyword>
<dbReference type="PROSITE" id="PS50042">
    <property type="entry name" value="CNMP_BINDING_3"/>
    <property type="match status" value="1"/>
</dbReference>
<gene>
    <name evidence="2" type="ORF">J0J69_10875</name>
    <name evidence="3" type="ORF">J0J70_03020</name>
</gene>
<dbReference type="InterPro" id="IPR036390">
    <property type="entry name" value="WH_DNA-bd_sf"/>
</dbReference>
<dbReference type="CDD" id="cd00038">
    <property type="entry name" value="CAP_ED"/>
    <property type="match status" value="1"/>
</dbReference>
<name>A0A9Q9CS86_9FIRM</name>
<dbReference type="EMBL" id="CP071250">
    <property type="protein sequence ID" value="UUF08992.1"/>
    <property type="molecule type" value="Genomic_DNA"/>
</dbReference>
<dbReference type="EMBL" id="CP071249">
    <property type="protein sequence ID" value="UUF05557.1"/>
    <property type="molecule type" value="Genomic_DNA"/>
</dbReference>
<organism evidence="3 5">
    <name type="scientific">Turicibacter bilis</name>
    <dbReference type="NCBI Taxonomy" id="2735723"/>
    <lineage>
        <taxon>Bacteria</taxon>
        <taxon>Bacillati</taxon>
        <taxon>Bacillota</taxon>
        <taxon>Erysipelotrichia</taxon>
        <taxon>Erysipelotrichales</taxon>
        <taxon>Turicibacteraceae</taxon>
        <taxon>Turicibacter</taxon>
    </lineage>
</organism>
<dbReference type="InterPro" id="IPR014710">
    <property type="entry name" value="RmlC-like_jellyroll"/>
</dbReference>
<feature type="domain" description="Cyclic nucleotide-binding" evidence="1">
    <location>
        <begin position="1"/>
        <end position="122"/>
    </location>
</feature>
<evidence type="ECO:0000313" key="4">
    <source>
        <dbReference type="Proteomes" id="UP001058016"/>
    </source>
</evidence>
<dbReference type="Gene3D" id="2.60.120.10">
    <property type="entry name" value="Jelly Rolls"/>
    <property type="match status" value="1"/>
</dbReference>
<dbReference type="RefSeq" id="WP_055305999.1">
    <property type="nucleotide sequence ID" value="NZ_CP071249.1"/>
</dbReference>
<proteinExistence type="predicted"/>
<dbReference type="Pfam" id="PF00027">
    <property type="entry name" value="cNMP_binding"/>
    <property type="match status" value="1"/>
</dbReference>
<sequence>MSLLMKELETSSFLRGKYEVKSFRKEEIILNAEDRLDSIIILKSGKLKTYSLSENGAKHLMRIYEAGGLLGDVEVFTDSVVICFVEAMEDGEMYVIKREHFLKWMEHDFNISLYIVRQLAEKLINTGIKMRSAVSYPLKYQVLLYIWKYVSQYKNNCIPKVLIVEELGSNIRSINRILKQLAEEGIIINLSGKIKIEDLNLVLTMMSQYELC</sequence>
<dbReference type="Proteomes" id="UP001058072">
    <property type="component" value="Chromosome"/>
</dbReference>
<protein>
    <submittedName>
        <fullName evidence="3">Crp/Fnr family transcriptional regulator</fullName>
    </submittedName>
</protein>
<evidence type="ECO:0000259" key="1">
    <source>
        <dbReference type="PROSITE" id="PS50042"/>
    </source>
</evidence>
<dbReference type="SUPFAM" id="SSF51206">
    <property type="entry name" value="cAMP-binding domain-like"/>
    <property type="match status" value="1"/>
</dbReference>
<dbReference type="SMART" id="SM00100">
    <property type="entry name" value="cNMP"/>
    <property type="match status" value="1"/>
</dbReference>